<keyword evidence="6 8" id="KW-0472">Membrane</keyword>
<dbReference type="Gene3D" id="2.170.130.10">
    <property type="entry name" value="TonB-dependent receptor, plug domain"/>
    <property type="match status" value="1"/>
</dbReference>
<comment type="caution">
    <text evidence="13">The sequence shown here is derived from an EMBL/GenBank/DDBJ whole genome shotgun (WGS) entry which is preliminary data.</text>
</comment>
<dbReference type="EMBL" id="AOGW02000010">
    <property type="protein sequence ID" value="EMY60939.1"/>
    <property type="molecule type" value="Genomic_DNA"/>
</dbReference>
<dbReference type="InterPro" id="IPR039426">
    <property type="entry name" value="TonB-dep_rcpt-like"/>
</dbReference>
<dbReference type="Proteomes" id="UP000012371">
    <property type="component" value="Unassembled WGS sequence"/>
</dbReference>
<evidence type="ECO:0000259" key="11">
    <source>
        <dbReference type="Pfam" id="PF00593"/>
    </source>
</evidence>
<sequence>MSVWTLNELLSQNQNIYMKMKPILKITLSLLFVLNLFGGAAYAVEPEPKANPEDSLQTNPTGDSTSSEENPEDPKWKKAEIRVIGDKKDLKRIPGSATIITKKFLEETRPTDNMEVLRRVPGANIRYQDPAGLTMNLGFRGVSGEVSRKVLILEDGLFTSLNPYGEPEMYYTPSIERMERIEVVKGSGSILFGPSTIGGVVNFITRRPPKDPTLSIQTVGGENAYFSQMVNYGGTFGNTGFDVNVLRKQGDGFRANQGYFVNEANVKTIHQLNDNHNITTKVGFHQQESQATYVGLTTGMFQNNPKDNPAQNDKRTIERYSFSIGHEWTISEKTKLITRVYSAYTERNWARQNYSRNSRGSTIPTDAIATYDGEPYTSRNSDTIWMRGTNAHRDRTYKFAGIETKLQTEIETGPIKHEIDLGTRYHIDMAKVQLLNGPTTPDFVVYPNGIGTTPAVLLQSQTSLANSGELRDDERRSAKAVSVYLQDRIRLTEKFSIIPGVRYESFTQTRSINRARRDFDPATFDYFSGTNPTIQLDKTASTRNQIVLPGFGTTLDFSKNMTWFTGVHRGFSPPRYESAISPTAEDLVLKPERSWNYETGVRGDITEYLSGQLVGYLLNFEDQIINSSAAGGNFGSRPVNAGRSIHRGVESNMTFDFGQFWKLNYSIPFDIIYTRTEAKSNQYTYNLGAWSRGDSNPLAHIDTNGNRLPYVSRDILTLSLGISSRSTGFYARIEWQYFSKQYHDLENSKTVSWYDTAGTTADYRTILSYAGIKSDVSGLDGEIPAYELLNANIGYKKDNWSVFLSGKNLQDRKYISSRLPEGIQPGPFRQINFGVTLQL</sequence>
<evidence type="ECO:0000313" key="14">
    <source>
        <dbReference type="Proteomes" id="UP000012371"/>
    </source>
</evidence>
<dbReference type="PANTHER" id="PTHR30442:SF0">
    <property type="entry name" value="FE(3+) DICITRATE TRANSPORT PROTEIN FECA"/>
    <property type="match status" value="1"/>
</dbReference>
<keyword evidence="3 8" id="KW-1134">Transmembrane beta strand</keyword>
<dbReference type="InterPro" id="IPR036942">
    <property type="entry name" value="Beta-barrel_TonB_sf"/>
</dbReference>
<dbReference type="InterPro" id="IPR000531">
    <property type="entry name" value="Beta-barrel_TonB"/>
</dbReference>
<feature type="region of interest" description="Disordered" evidence="10">
    <location>
        <begin position="47"/>
        <end position="76"/>
    </location>
</feature>
<evidence type="ECO:0000256" key="9">
    <source>
        <dbReference type="RuleBase" id="RU003357"/>
    </source>
</evidence>
<dbReference type="Gene3D" id="2.40.170.20">
    <property type="entry name" value="TonB-dependent receptor, beta-barrel domain"/>
    <property type="match status" value="1"/>
</dbReference>
<feature type="domain" description="TonB-dependent receptor plug" evidence="12">
    <location>
        <begin position="90"/>
        <end position="200"/>
    </location>
</feature>
<organism evidence="13 14">
    <name type="scientific">Leptospira terpstrae serovar Hualin str. LT 11-33 = ATCC 700639</name>
    <dbReference type="NCBI Taxonomy" id="1257025"/>
    <lineage>
        <taxon>Bacteria</taxon>
        <taxon>Pseudomonadati</taxon>
        <taxon>Spirochaetota</taxon>
        <taxon>Spirochaetia</taxon>
        <taxon>Leptospirales</taxon>
        <taxon>Leptospiraceae</taxon>
        <taxon>Leptospira</taxon>
    </lineage>
</organism>
<dbReference type="PANTHER" id="PTHR30442">
    <property type="entry name" value="IRON III DICITRATE TRANSPORT PROTEIN FECA"/>
    <property type="match status" value="1"/>
</dbReference>
<keyword evidence="7 8" id="KW-0998">Cell outer membrane</keyword>
<keyword evidence="13" id="KW-0675">Receptor</keyword>
<comment type="subcellular location">
    <subcellularLocation>
        <location evidence="1 8">Cell outer membrane</location>
        <topology evidence="1 8">Multi-pass membrane protein</topology>
    </subcellularLocation>
</comment>
<proteinExistence type="inferred from homology"/>
<keyword evidence="4 8" id="KW-0812">Transmembrane</keyword>
<dbReference type="InterPro" id="IPR037066">
    <property type="entry name" value="Plug_dom_sf"/>
</dbReference>
<evidence type="ECO:0000256" key="6">
    <source>
        <dbReference type="ARBA" id="ARBA00023136"/>
    </source>
</evidence>
<evidence type="ECO:0000256" key="4">
    <source>
        <dbReference type="ARBA" id="ARBA00022692"/>
    </source>
</evidence>
<evidence type="ECO:0000259" key="12">
    <source>
        <dbReference type="Pfam" id="PF07715"/>
    </source>
</evidence>
<evidence type="ECO:0000256" key="7">
    <source>
        <dbReference type="ARBA" id="ARBA00023237"/>
    </source>
</evidence>
<keyword evidence="5 9" id="KW-0798">TonB box</keyword>
<dbReference type="AlphaFoldDB" id="N1VMM6"/>
<keyword evidence="2 8" id="KW-0813">Transport</keyword>
<dbReference type="STRING" id="1257025.LEP1GSC203_1391"/>
<evidence type="ECO:0000256" key="8">
    <source>
        <dbReference type="PROSITE-ProRule" id="PRU01360"/>
    </source>
</evidence>
<evidence type="ECO:0000256" key="2">
    <source>
        <dbReference type="ARBA" id="ARBA00022448"/>
    </source>
</evidence>
<dbReference type="Pfam" id="PF00593">
    <property type="entry name" value="TonB_dep_Rec_b-barrel"/>
    <property type="match status" value="1"/>
</dbReference>
<gene>
    <name evidence="13" type="ORF">LEP1GSC203_1391</name>
</gene>
<dbReference type="PROSITE" id="PS52016">
    <property type="entry name" value="TONB_DEPENDENT_REC_3"/>
    <property type="match status" value="1"/>
</dbReference>
<accession>N1VMM6</accession>
<feature type="compositionally biased region" description="Polar residues" evidence="10">
    <location>
        <begin position="54"/>
        <end position="68"/>
    </location>
</feature>
<dbReference type="SUPFAM" id="SSF56935">
    <property type="entry name" value="Porins"/>
    <property type="match status" value="1"/>
</dbReference>
<protein>
    <submittedName>
        <fullName evidence="13">TonB-dependent receptor</fullName>
    </submittedName>
</protein>
<evidence type="ECO:0000256" key="1">
    <source>
        <dbReference type="ARBA" id="ARBA00004571"/>
    </source>
</evidence>
<evidence type="ECO:0000256" key="10">
    <source>
        <dbReference type="SAM" id="MobiDB-lite"/>
    </source>
</evidence>
<keyword evidence="14" id="KW-1185">Reference proteome</keyword>
<dbReference type="Pfam" id="PF07715">
    <property type="entry name" value="Plug"/>
    <property type="match status" value="1"/>
</dbReference>
<evidence type="ECO:0000256" key="3">
    <source>
        <dbReference type="ARBA" id="ARBA00022452"/>
    </source>
</evidence>
<comment type="similarity">
    <text evidence="8 9">Belongs to the TonB-dependent receptor family.</text>
</comment>
<dbReference type="GO" id="GO:0033214">
    <property type="term" value="P:siderophore-iron import into cell"/>
    <property type="evidence" value="ECO:0007669"/>
    <property type="project" value="TreeGrafter"/>
</dbReference>
<evidence type="ECO:0000313" key="13">
    <source>
        <dbReference type="EMBL" id="EMY60939.1"/>
    </source>
</evidence>
<dbReference type="GO" id="GO:0009279">
    <property type="term" value="C:cell outer membrane"/>
    <property type="evidence" value="ECO:0007669"/>
    <property type="project" value="UniProtKB-SubCell"/>
</dbReference>
<evidence type="ECO:0000256" key="5">
    <source>
        <dbReference type="ARBA" id="ARBA00023077"/>
    </source>
</evidence>
<dbReference type="InterPro" id="IPR012910">
    <property type="entry name" value="Plug_dom"/>
</dbReference>
<reference evidence="13" key="1">
    <citation type="submission" date="2013-03" db="EMBL/GenBank/DDBJ databases">
        <authorList>
            <person name="Harkins D.M."/>
            <person name="Durkin A.S."/>
            <person name="Brinkac L.M."/>
            <person name="Haft D.H."/>
            <person name="Selengut J.D."/>
            <person name="Sanka R."/>
            <person name="DePew J."/>
            <person name="Purushe J."/>
            <person name="Hartskeerl R.A."/>
            <person name="Ahmed A."/>
            <person name="van der Linden H."/>
            <person name="Goris M.G.A."/>
            <person name="Vinetz J.M."/>
            <person name="Sutton G.G."/>
            <person name="Nierman W.C."/>
            <person name="Fouts D.E."/>
        </authorList>
    </citation>
    <scope>NUCLEOTIDE SEQUENCE [LARGE SCALE GENOMIC DNA]</scope>
    <source>
        <strain evidence="13">LT 11-33</strain>
    </source>
</reference>
<name>N1VMM6_9LEPT</name>
<feature type="domain" description="TonB-dependent receptor-like beta-barrel" evidence="11">
    <location>
        <begin position="274"/>
        <end position="809"/>
    </location>
</feature>